<dbReference type="Pfam" id="PF00328">
    <property type="entry name" value="His_Phos_2"/>
    <property type="match status" value="1"/>
</dbReference>
<keyword evidence="2" id="KW-0378">Hydrolase</keyword>
<name>A0A9W8I9F8_9FUNG</name>
<dbReference type="SUPFAM" id="SSF53254">
    <property type="entry name" value="Phosphoglycerate mutase-like"/>
    <property type="match status" value="1"/>
</dbReference>
<organism evidence="4 5">
    <name type="scientific">Coemansia brasiliensis</name>
    <dbReference type="NCBI Taxonomy" id="2650707"/>
    <lineage>
        <taxon>Eukaryota</taxon>
        <taxon>Fungi</taxon>
        <taxon>Fungi incertae sedis</taxon>
        <taxon>Zoopagomycota</taxon>
        <taxon>Kickxellomycotina</taxon>
        <taxon>Kickxellomycetes</taxon>
        <taxon>Kickxellales</taxon>
        <taxon>Kickxellaceae</taxon>
        <taxon>Coemansia</taxon>
    </lineage>
</organism>
<dbReference type="InterPro" id="IPR000560">
    <property type="entry name" value="His_Pase_clade-2"/>
</dbReference>
<dbReference type="CDD" id="cd07061">
    <property type="entry name" value="HP_HAP_like"/>
    <property type="match status" value="1"/>
</dbReference>
<comment type="similarity">
    <text evidence="1">Belongs to the histidine acid phosphatase family.</text>
</comment>
<comment type="caution">
    <text evidence="4">The sequence shown here is derived from an EMBL/GenBank/DDBJ whole genome shotgun (WGS) entry which is preliminary data.</text>
</comment>
<feature type="region of interest" description="Disordered" evidence="3">
    <location>
        <begin position="440"/>
        <end position="463"/>
    </location>
</feature>
<evidence type="ECO:0000313" key="5">
    <source>
        <dbReference type="Proteomes" id="UP001139887"/>
    </source>
</evidence>
<evidence type="ECO:0000313" key="4">
    <source>
        <dbReference type="EMBL" id="KAJ2849567.1"/>
    </source>
</evidence>
<gene>
    <name evidence="4" type="ORF">IWW36_002542</name>
</gene>
<evidence type="ECO:0008006" key="6">
    <source>
        <dbReference type="Google" id="ProtNLM"/>
    </source>
</evidence>
<dbReference type="InterPro" id="IPR050645">
    <property type="entry name" value="Histidine_acid_phosphatase"/>
</dbReference>
<feature type="compositionally biased region" description="Pro residues" evidence="3">
    <location>
        <begin position="452"/>
        <end position="463"/>
    </location>
</feature>
<evidence type="ECO:0000256" key="1">
    <source>
        <dbReference type="ARBA" id="ARBA00005375"/>
    </source>
</evidence>
<reference evidence="4" key="1">
    <citation type="submission" date="2022-07" db="EMBL/GenBank/DDBJ databases">
        <title>Phylogenomic reconstructions and comparative analyses of Kickxellomycotina fungi.</title>
        <authorList>
            <person name="Reynolds N.K."/>
            <person name="Stajich J.E."/>
            <person name="Barry K."/>
            <person name="Grigoriev I.V."/>
            <person name="Crous P."/>
            <person name="Smith M.E."/>
        </authorList>
    </citation>
    <scope>NUCLEOTIDE SEQUENCE</scope>
    <source>
        <strain evidence="4">NRRL 1566</strain>
    </source>
</reference>
<dbReference type="OrthoDB" id="10257284at2759"/>
<dbReference type="PANTHER" id="PTHR11567:SF110">
    <property type="entry name" value="2-PHOSPHOXYLOSE PHOSPHATASE 1"/>
    <property type="match status" value="1"/>
</dbReference>
<dbReference type="EMBL" id="JANBUW010000071">
    <property type="protein sequence ID" value="KAJ2849567.1"/>
    <property type="molecule type" value="Genomic_DNA"/>
</dbReference>
<sequence>MFWKKESAPPRPGFSEAAPLPTLTPQYMREMYPDYLQLVQAQVFFRHGERTPINTILTPNTKWAFCRHANYLHSEFMKAIGQFAPLHEGLPVPSPEHIGHDDPQYSKRTATLKSGLEYEPAQWSIRLGSTEASKPADNWTPATCALGQLTDIGLDTLQRTGSHLRALYVDRLQLIPPNLPSAARDWLYVRTTDYSRVIQSTHALLVGLYPTQNGSWPAFNADFLQKFPIHTRLHRYETLHGNFGCFNFIRHFMDARSLDARRLKWIDDVYRQTVQLSSLGDTARTVMDKTQFGSNFHPIFDELMALTAHGLPLPYDLERSHLDNLGKVSTHQWVGPVNTLEGQRLGFGRLLNEIIMTMTQATHENPGRIGAQRNGDLLLAPGGISAPRADQVPRVPRLALYGCHDLTVAPLALIMGDTDQLWHPFATMLTFELFRDDTTPAPLPKQKLQELPRPPTLDAPVPPNHYVRVRLNDRVLEPLTCQAFGKHHPRMGPSVCTLEAFLEHVAPIIATEKELAAECGEMPKSFQMED</sequence>
<dbReference type="InterPro" id="IPR029033">
    <property type="entry name" value="His_PPase_superfam"/>
</dbReference>
<protein>
    <recommendedName>
        <fullName evidence="6">Acid phosphatase</fullName>
    </recommendedName>
</protein>
<dbReference type="Gene3D" id="3.40.50.1240">
    <property type="entry name" value="Phosphoglycerate mutase-like"/>
    <property type="match status" value="1"/>
</dbReference>
<dbReference type="AlphaFoldDB" id="A0A9W8I9F8"/>
<evidence type="ECO:0000256" key="2">
    <source>
        <dbReference type="ARBA" id="ARBA00022801"/>
    </source>
</evidence>
<keyword evidence="5" id="KW-1185">Reference proteome</keyword>
<accession>A0A9W8I9F8</accession>
<evidence type="ECO:0000256" key="3">
    <source>
        <dbReference type="SAM" id="MobiDB-lite"/>
    </source>
</evidence>
<dbReference type="Proteomes" id="UP001139887">
    <property type="component" value="Unassembled WGS sequence"/>
</dbReference>
<dbReference type="GO" id="GO:0016791">
    <property type="term" value="F:phosphatase activity"/>
    <property type="evidence" value="ECO:0007669"/>
    <property type="project" value="TreeGrafter"/>
</dbReference>
<dbReference type="PANTHER" id="PTHR11567">
    <property type="entry name" value="ACID PHOSPHATASE-RELATED"/>
    <property type="match status" value="1"/>
</dbReference>
<proteinExistence type="inferred from homology"/>